<proteinExistence type="predicted"/>
<dbReference type="OrthoDB" id="271226at2759"/>
<evidence type="ECO:0000256" key="1">
    <source>
        <dbReference type="ARBA" id="ARBA00022614"/>
    </source>
</evidence>
<feature type="region of interest" description="Disordered" evidence="3">
    <location>
        <begin position="578"/>
        <end position="668"/>
    </location>
</feature>
<dbReference type="EMBL" id="BRXZ01001110">
    <property type="protein sequence ID" value="GMH62661.1"/>
    <property type="molecule type" value="Genomic_DNA"/>
</dbReference>
<feature type="compositionally biased region" description="Gly residues" evidence="3">
    <location>
        <begin position="613"/>
        <end position="632"/>
    </location>
</feature>
<feature type="compositionally biased region" description="Basic and acidic residues" evidence="3">
    <location>
        <begin position="253"/>
        <end position="262"/>
    </location>
</feature>
<dbReference type="PROSITE" id="PS51450">
    <property type="entry name" value="LRR"/>
    <property type="match status" value="4"/>
</dbReference>
<accession>A0A9W6ZZA9</accession>
<keyword evidence="1" id="KW-0433">Leucine-rich repeat</keyword>
<dbReference type="InterPro" id="IPR001611">
    <property type="entry name" value="Leu-rich_rpt"/>
</dbReference>
<dbReference type="GO" id="GO:0005737">
    <property type="term" value="C:cytoplasm"/>
    <property type="evidence" value="ECO:0007669"/>
    <property type="project" value="TreeGrafter"/>
</dbReference>
<dbReference type="InterPro" id="IPR032675">
    <property type="entry name" value="LRR_dom_sf"/>
</dbReference>
<keyword evidence="2" id="KW-0677">Repeat</keyword>
<comment type="caution">
    <text evidence="4">The sequence shown here is derived from an EMBL/GenBank/DDBJ whole genome shotgun (WGS) entry which is preliminary data.</text>
</comment>
<evidence type="ECO:0000256" key="3">
    <source>
        <dbReference type="SAM" id="MobiDB-lite"/>
    </source>
</evidence>
<protein>
    <submittedName>
        <fullName evidence="4">Uncharacterized protein</fullName>
    </submittedName>
</protein>
<feature type="compositionally biased region" description="Gly residues" evidence="3">
    <location>
        <begin position="447"/>
        <end position="471"/>
    </location>
</feature>
<feature type="region of interest" description="Disordered" evidence="3">
    <location>
        <begin position="428"/>
        <end position="473"/>
    </location>
</feature>
<dbReference type="Gene3D" id="3.80.10.10">
    <property type="entry name" value="Ribonuclease Inhibitor"/>
    <property type="match status" value="1"/>
</dbReference>
<gene>
    <name evidence="4" type="ORF">TrRE_jg3969</name>
</gene>
<organism evidence="4 5">
    <name type="scientific">Triparma retinervis</name>
    <dbReference type="NCBI Taxonomy" id="2557542"/>
    <lineage>
        <taxon>Eukaryota</taxon>
        <taxon>Sar</taxon>
        <taxon>Stramenopiles</taxon>
        <taxon>Ochrophyta</taxon>
        <taxon>Bolidophyceae</taxon>
        <taxon>Parmales</taxon>
        <taxon>Triparmaceae</taxon>
        <taxon>Triparma</taxon>
    </lineage>
</organism>
<evidence type="ECO:0000313" key="5">
    <source>
        <dbReference type="Proteomes" id="UP001165082"/>
    </source>
</evidence>
<dbReference type="AlphaFoldDB" id="A0A9W6ZZA9"/>
<dbReference type="SMART" id="SM00365">
    <property type="entry name" value="LRR_SD22"/>
    <property type="match status" value="3"/>
</dbReference>
<sequence length="710" mass="75214">MAHVATYSTPSQLTFSTPYQHTSLNTPFQSLVATVPQTPLLPSELVCTETVEDVVVEGKGLNSDELGKVFKLYKDCRRLYAARNFIEGLPLNTPKFSLHTVDLSNNSLSTLDGFEVLVNLAHLNVSENSISSLWGLNANTKLVELHISRNSIRLIEGLERLKRLKVADLSHNRIKTYSDVRSLSLNRALTSVSFRGNVLATYSNFKVKVLHLFPGVTVVGDRERGTADDVHQRHLDIIEDGGRNSAIGKVMAEAKPEHEQSGGKKRGPLERGSSSPEKKTGYHAMATIAMKNVPDERTRGGLSGSAHQSGGLSVGMLGLSGHKGSVHGAAYSQFGHGSGSKVTTLNVTSSTRRSAAKARQQGLIDNQDRFAMKPLPWRQPPAPQPHVTRRVSVVLDDAREGSRAGESSANFEEDVWWTPSRAEKVNNYVGKGSGKELTKGSTKKGTRAGGGKSGSGKGGGIGGGSVMGGTPGKQARKYKVTLGMSSGHHLIGTPSHGRHGNEKPVIWAKPVSKSLVNASSTPRGKYRVRGTGEEINMAPDTGGRSLFGKSVYQYAESIYGSATKKEWGRGAIGSPVTKQIADGRGDGGQQQAEDWMEGGGGGREALQKMSLFGGRGGGGVGGGGGGSGGGLGAVSPAPVVRPQVRPPPSPLGERGNDTRGGNDTHNPTVMEVRMKQIGGGGITLDDRLVEVLKVMVKNKKQGIQDIGGRA</sequence>
<reference evidence="4" key="1">
    <citation type="submission" date="2022-07" db="EMBL/GenBank/DDBJ databases">
        <title>Genome analysis of Parmales, a sister group of diatoms, reveals the evolutionary specialization of diatoms from phago-mixotrophs to photoautotrophs.</title>
        <authorList>
            <person name="Ban H."/>
            <person name="Sato S."/>
            <person name="Yoshikawa S."/>
            <person name="Kazumasa Y."/>
            <person name="Nakamura Y."/>
            <person name="Ichinomiya M."/>
            <person name="Saitoh K."/>
            <person name="Sato N."/>
            <person name="Blanc-Mathieu R."/>
            <person name="Endo H."/>
            <person name="Kuwata A."/>
            <person name="Ogata H."/>
        </authorList>
    </citation>
    <scope>NUCLEOTIDE SEQUENCE</scope>
</reference>
<dbReference type="SUPFAM" id="SSF52075">
    <property type="entry name" value="Outer arm dynein light chain 1"/>
    <property type="match status" value="1"/>
</dbReference>
<evidence type="ECO:0000256" key="2">
    <source>
        <dbReference type="ARBA" id="ARBA00022737"/>
    </source>
</evidence>
<feature type="compositionally biased region" description="Low complexity" evidence="3">
    <location>
        <begin position="633"/>
        <end position="643"/>
    </location>
</feature>
<keyword evidence="5" id="KW-1185">Reference proteome</keyword>
<dbReference type="Proteomes" id="UP001165082">
    <property type="component" value="Unassembled WGS sequence"/>
</dbReference>
<name>A0A9W6ZZA9_9STRA</name>
<dbReference type="PANTHER" id="PTHR15454">
    <property type="entry name" value="NISCHARIN RELATED"/>
    <property type="match status" value="1"/>
</dbReference>
<feature type="region of interest" description="Disordered" evidence="3">
    <location>
        <begin position="253"/>
        <end position="282"/>
    </location>
</feature>
<evidence type="ECO:0000313" key="4">
    <source>
        <dbReference type="EMBL" id="GMH62661.1"/>
    </source>
</evidence>